<name>A0A1Y0IT45_9BACL</name>
<accession>A0A1Y0IT45</accession>
<evidence type="ECO:0000313" key="1">
    <source>
        <dbReference type="EMBL" id="ARU62645.1"/>
    </source>
</evidence>
<gene>
    <name evidence="1" type="ORF">CBW65_17950</name>
</gene>
<protein>
    <recommendedName>
        <fullName evidence="3">Nucleotidyltransferase</fullName>
    </recommendedName>
</protein>
<keyword evidence="2" id="KW-1185">Reference proteome</keyword>
<sequence>MQEKMLPFLYRLALTSDKKDESLVQEYQSMQEELKKIANDNKMLVPILQLEESMGLHTEFTERVRIRAAQDELFAEVAKLLNDNGVTYIHIKGNAMKNLYPENCFRQMGDYDMVVPNIDEFWRLITLVETLGFDYQNAPSIGEFNGEVVGVGGFYKKIDETCMLELEVSVGSFTMGFTSWLTGDFWSEARTTEVNGVPVPIPSAEDMILILTGESIGNNIFRLRDAVDLHLQLQAPGLDFEKLDARLKRHHLDMEFYLLVQYYEQVSGQKSNIPGFMLEGSSNRLFSKQNVFGKQSEFRKKLYHYIPYNVDHEGLFKALLMEVLNVYRNKLTFWAMRRKHLKLVRSLENVFPVFARYKMRILAHLIPVPSGTPGAYAWIRLRGKMVVRTPIGWYVASCFGLETREELLALDAAIAEHCAAASGE</sequence>
<evidence type="ECO:0000313" key="2">
    <source>
        <dbReference type="Proteomes" id="UP000195437"/>
    </source>
</evidence>
<dbReference type="InterPro" id="IPR039498">
    <property type="entry name" value="NTP_transf_5"/>
</dbReference>
<dbReference type="OrthoDB" id="9773927at2"/>
<dbReference type="Proteomes" id="UP000195437">
    <property type="component" value="Chromosome"/>
</dbReference>
<reference evidence="2" key="1">
    <citation type="submission" date="2017-05" db="EMBL/GenBank/DDBJ databases">
        <authorList>
            <person name="Sung H."/>
        </authorList>
    </citation>
    <scope>NUCLEOTIDE SEQUENCE [LARGE SCALE GENOMIC DNA]</scope>
    <source>
        <strain evidence="2">AR23208</strain>
    </source>
</reference>
<dbReference type="KEGG" id="tum:CBW65_17950"/>
<dbReference type="Pfam" id="PF14907">
    <property type="entry name" value="NTP_transf_5"/>
    <property type="match status" value="1"/>
</dbReference>
<dbReference type="AlphaFoldDB" id="A0A1Y0IT45"/>
<organism evidence="1 2">
    <name type="scientific">Tumebacillus avium</name>
    <dbReference type="NCBI Taxonomy" id="1903704"/>
    <lineage>
        <taxon>Bacteria</taxon>
        <taxon>Bacillati</taxon>
        <taxon>Bacillota</taxon>
        <taxon>Bacilli</taxon>
        <taxon>Bacillales</taxon>
        <taxon>Alicyclobacillaceae</taxon>
        <taxon>Tumebacillus</taxon>
    </lineage>
</organism>
<dbReference type="RefSeq" id="WP_087458004.1">
    <property type="nucleotide sequence ID" value="NZ_CP021434.1"/>
</dbReference>
<dbReference type="EMBL" id="CP021434">
    <property type="protein sequence ID" value="ARU62645.1"/>
    <property type="molecule type" value="Genomic_DNA"/>
</dbReference>
<proteinExistence type="predicted"/>
<evidence type="ECO:0008006" key="3">
    <source>
        <dbReference type="Google" id="ProtNLM"/>
    </source>
</evidence>